<dbReference type="PROSITE" id="PS50249">
    <property type="entry name" value="MPN"/>
    <property type="match status" value="1"/>
</dbReference>
<name>A0A415E4W1_9FIRM</name>
<reference evidence="9 10" key="1">
    <citation type="submission" date="2018-08" db="EMBL/GenBank/DDBJ databases">
        <title>A genome reference for cultivated species of the human gut microbiota.</title>
        <authorList>
            <person name="Zou Y."/>
            <person name="Xue W."/>
            <person name="Luo G."/>
        </authorList>
    </citation>
    <scope>NUCLEOTIDE SEQUENCE [LARGE SCALE GENOMIC DNA]</scope>
    <source>
        <strain evidence="9 10">AM07-24</strain>
    </source>
</reference>
<dbReference type="NCBIfam" id="TIGR00608">
    <property type="entry name" value="radc"/>
    <property type="match status" value="1"/>
</dbReference>
<gene>
    <name evidence="9" type="ORF">DW099_09800</name>
</gene>
<feature type="domain" description="MPN" evidence="8">
    <location>
        <begin position="103"/>
        <end position="225"/>
    </location>
</feature>
<evidence type="ECO:0000256" key="6">
    <source>
        <dbReference type="ARBA" id="ARBA00023049"/>
    </source>
</evidence>
<evidence type="ECO:0000313" key="9">
    <source>
        <dbReference type="EMBL" id="RHJ88661.1"/>
    </source>
</evidence>
<evidence type="ECO:0000256" key="5">
    <source>
        <dbReference type="ARBA" id="ARBA00022833"/>
    </source>
</evidence>
<keyword evidence="2" id="KW-0645">Protease</keyword>
<dbReference type="InterPro" id="IPR037518">
    <property type="entry name" value="MPN"/>
</dbReference>
<dbReference type="GO" id="GO:0008237">
    <property type="term" value="F:metallopeptidase activity"/>
    <property type="evidence" value="ECO:0007669"/>
    <property type="project" value="UniProtKB-KW"/>
</dbReference>
<evidence type="ECO:0000256" key="4">
    <source>
        <dbReference type="ARBA" id="ARBA00022801"/>
    </source>
</evidence>
<comment type="similarity">
    <text evidence="1 7">Belongs to the UPF0758 family.</text>
</comment>
<keyword evidence="10" id="KW-1185">Reference proteome</keyword>
<sequence length="226" mass="24662">MQIKLLPENERPVEKACILGIGRLTNSELLALIIHTGTKNKSAIRLAEDVLALCPTGIGRLGESSLEDLMEVDGIGTMKACTILAAIELGKRIAASPVTEKVSIESSDDVARMFMEELRYMKKEHFRCVLVNAKGEIITVDEVSVGELSSTVVHPREVFSQAIRKSAAAVIFVHNHPSGDPSPSQEDIQTTKRLTDSGELLGIRVLDHIIIGDGKFSSMREMDLID</sequence>
<evidence type="ECO:0000256" key="7">
    <source>
        <dbReference type="RuleBase" id="RU003797"/>
    </source>
</evidence>
<dbReference type="RefSeq" id="WP_067543160.1">
    <property type="nucleotide sequence ID" value="NZ_AP025567.1"/>
</dbReference>
<evidence type="ECO:0000256" key="2">
    <source>
        <dbReference type="ARBA" id="ARBA00022670"/>
    </source>
</evidence>
<dbReference type="NCBIfam" id="NF000642">
    <property type="entry name" value="PRK00024.1"/>
    <property type="match status" value="1"/>
</dbReference>
<dbReference type="Pfam" id="PF20582">
    <property type="entry name" value="UPF0758_N"/>
    <property type="match status" value="1"/>
</dbReference>
<dbReference type="AlphaFoldDB" id="A0A415E4W1"/>
<dbReference type="STRING" id="1776384.GCA_900086585_04322"/>
<dbReference type="InterPro" id="IPR020891">
    <property type="entry name" value="UPF0758_CS"/>
</dbReference>
<evidence type="ECO:0000256" key="3">
    <source>
        <dbReference type="ARBA" id="ARBA00022723"/>
    </source>
</evidence>
<dbReference type="EMBL" id="QRMS01000002">
    <property type="protein sequence ID" value="RHJ88661.1"/>
    <property type="molecule type" value="Genomic_DNA"/>
</dbReference>
<dbReference type="PANTHER" id="PTHR30471:SF3">
    <property type="entry name" value="UPF0758 PROTEIN YEES-RELATED"/>
    <property type="match status" value="1"/>
</dbReference>
<dbReference type="InterPro" id="IPR025657">
    <property type="entry name" value="RadC_JAB"/>
</dbReference>
<accession>A0A415E4W1</accession>
<evidence type="ECO:0000259" key="8">
    <source>
        <dbReference type="PROSITE" id="PS50249"/>
    </source>
</evidence>
<comment type="caution">
    <text evidence="9">The sequence shown here is derived from an EMBL/GenBank/DDBJ whole genome shotgun (WGS) entry which is preliminary data.</text>
</comment>
<dbReference type="SUPFAM" id="SSF102712">
    <property type="entry name" value="JAB1/MPN domain"/>
    <property type="match status" value="1"/>
</dbReference>
<dbReference type="GO" id="GO:0006508">
    <property type="term" value="P:proteolysis"/>
    <property type="evidence" value="ECO:0007669"/>
    <property type="project" value="UniProtKB-KW"/>
</dbReference>
<dbReference type="PROSITE" id="PS01302">
    <property type="entry name" value="UPF0758"/>
    <property type="match status" value="1"/>
</dbReference>
<dbReference type="InterPro" id="IPR046778">
    <property type="entry name" value="UPF0758_N"/>
</dbReference>
<protein>
    <submittedName>
        <fullName evidence="9">JAB domain-containing protein</fullName>
    </submittedName>
</protein>
<dbReference type="InterPro" id="IPR001405">
    <property type="entry name" value="UPF0758"/>
</dbReference>
<proteinExistence type="inferred from homology"/>
<keyword evidence="3" id="KW-0479">Metal-binding</keyword>
<evidence type="ECO:0000256" key="1">
    <source>
        <dbReference type="ARBA" id="ARBA00010243"/>
    </source>
</evidence>
<dbReference type="GeneID" id="83006589"/>
<keyword evidence="5" id="KW-0862">Zinc</keyword>
<dbReference type="Proteomes" id="UP000284841">
    <property type="component" value="Unassembled WGS sequence"/>
</dbReference>
<keyword evidence="6" id="KW-0482">Metalloprotease</keyword>
<organism evidence="9 10">
    <name type="scientific">Emergencia timonensis</name>
    <dbReference type="NCBI Taxonomy" id="1776384"/>
    <lineage>
        <taxon>Bacteria</taxon>
        <taxon>Bacillati</taxon>
        <taxon>Bacillota</taxon>
        <taxon>Clostridia</taxon>
        <taxon>Peptostreptococcales</taxon>
        <taxon>Anaerovoracaceae</taxon>
        <taxon>Emergencia</taxon>
    </lineage>
</organism>
<evidence type="ECO:0000313" key="10">
    <source>
        <dbReference type="Proteomes" id="UP000284841"/>
    </source>
</evidence>
<dbReference type="GO" id="GO:0046872">
    <property type="term" value="F:metal ion binding"/>
    <property type="evidence" value="ECO:0007669"/>
    <property type="project" value="UniProtKB-KW"/>
</dbReference>
<dbReference type="Pfam" id="PF04002">
    <property type="entry name" value="RadC"/>
    <property type="match status" value="1"/>
</dbReference>
<dbReference type="CDD" id="cd08071">
    <property type="entry name" value="MPN_DUF2466"/>
    <property type="match status" value="1"/>
</dbReference>
<keyword evidence="4" id="KW-0378">Hydrolase</keyword>
<dbReference type="OrthoDB" id="9804482at2"/>
<dbReference type="PANTHER" id="PTHR30471">
    <property type="entry name" value="DNA REPAIR PROTEIN RADC"/>
    <property type="match status" value="1"/>
</dbReference>
<dbReference type="Gene3D" id="3.40.140.10">
    <property type="entry name" value="Cytidine Deaminase, domain 2"/>
    <property type="match status" value="1"/>
</dbReference>